<evidence type="ECO:0000313" key="1">
    <source>
        <dbReference type="EMBL" id="CRZ05714.1"/>
    </source>
</evidence>
<reference evidence="1" key="1">
    <citation type="submission" date="2015-04" db="EMBL/GenBank/DDBJ databases">
        <title>The genome sequence of the plant pathogenic Rhizarian Plasmodiophora brassicae reveals insights in its biotrophic life cycle and the origin of chitin synthesis.</title>
        <authorList>
            <person name="Schwelm A."/>
            <person name="Fogelqvist J."/>
            <person name="Knaust A."/>
            <person name="Julke S."/>
            <person name="Lilja T."/>
            <person name="Dhandapani V."/>
            <person name="Bonilla-Rosso G."/>
            <person name="Karlsson M."/>
            <person name="Shevchenko A."/>
            <person name="Choi S.R."/>
            <person name="Kim H.G."/>
            <person name="Park J.Y."/>
            <person name="Lim Y.P."/>
            <person name="Ludwig-Muller J."/>
            <person name="Dixelius C."/>
        </authorList>
    </citation>
    <scope>NUCLEOTIDE SEQUENCE</scope>
    <source>
        <tissue evidence="1">Potato root galls</tissue>
    </source>
</reference>
<accession>A0A0H5RB69</accession>
<protein>
    <submittedName>
        <fullName evidence="1">Uncharacterized protein</fullName>
    </submittedName>
</protein>
<name>A0A0H5RB69_9EUKA</name>
<dbReference type="EMBL" id="HACM01005272">
    <property type="protein sequence ID" value="CRZ05714.1"/>
    <property type="molecule type" value="Transcribed_RNA"/>
</dbReference>
<proteinExistence type="predicted"/>
<organism evidence="1">
    <name type="scientific">Spongospora subterranea</name>
    <dbReference type="NCBI Taxonomy" id="70186"/>
    <lineage>
        <taxon>Eukaryota</taxon>
        <taxon>Sar</taxon>
        <taxon>Rhizaria</taxon>
        <taxon>Endomyxa</taxon>
        <taxon>Phytomyxea</taxon>
        <taxon>Plasmodiophorida</taxon>
        <taxon>Plasmodiophoridae</taxon>
        <taxon>Spongospora</taxon>
    </lineage>
</organism>
<feature type="non-terminal residue" evidence="1">
    <location>
        <position position="1"/>
    </location>
</feature>
<dbReference type="AlphaFoldDB" id="A0A0H5RB69"/>
<sequence length="259" mass="29194">PISGTSSYDITLSVPSTANITEKSSKQNVKAVLERFASEHNIHCILALQLFQFLLSQSVEYLLICFDPSLPLEDAKALYCLLHPPLKSLPYDFVPGRILKQAQQQLRPILEAIGPRKRHFNHHDIVSIFRARLQFQKGVVNCDVLKAHMDPEVEEIRSQDCDILADDNEIPNPPSINDTITYCDLCNSNFPSDGAKIWVMATYTVLSFASRVVHAAELQFQTELWHRLFKCVLVKNVQIEKCPNRNGVSTSESSSQVSD</sequence>